<feature type="signal peptide" evidence="1">
    <location>
        <begin position="1"/>
        <end position="28"/>
    </location>
</feature>
<accession>A0A538SJ15</accession>
<gene>
    <name evidence="2" type="ORF">E6K72_10505</name>
</gene>
<evidence type="ECO:0000313" key="3">
    <source>
        <dbReference type="Proteomes" id="UP000317716"/>
    </source>
</evidence>
<evidence type="ECO:0000256" key="1">
    <source>
        <dbReference type="SAM" id="SignalP"/>
    </source>
</evidence>
<keyword evidence="1" id="KW-0732">Signal</keyword>
<sequence>MPIYGAMLSIRRLVCATLIVAGCSGHQAQTGAGATSPATVVARASATHAPVGVARAFASSPRETSLTAPAPPPPEPTAHYASLEAARDAIEAMLRRTVSARDTAIHFSRKAATFDYLWVKASARGLALGVVVNDTTACPHDALMNALRAAGWVDDWNYSADGQDGTVMGFVCRQFLCVVEGRWDGGDPTDTTYVPPPGCEVTATIVPRRLDDVPDR</sequence>
<dbReference type="EMBL" id="VBOS01000377">
    <property type="protein sequence ID" value="TMQ51360.1"/>
    <property type="molecule type" value="Genomic_DNA"/>
</dbReference>
<dbReference type="AlphaFoldDB" id="A0A538SJ15"/>
<organism evidence="2 3">
    <name type="scientific">Eiseniibacteriota bacterium</name>
    <dbReference type="NCBI Taxonomy" id="2212470"/>
    <lineage>
        <taxon>Bacteria</taxon>
        <taxon>Candidatus Eiseniibacteriota</taxon>
    </lineage>
</organism>
<evidence type="ECO:0000313" key="2">
    <source>
        <dbReference type="EMBL" id="TMQ51360.1"/>
    </source>
</evidence>
<proteinExistence type="predicted"/>
<name>A0A538SJ15_UNCEI</name>
<reference evidence="2 3" key="1">
    <citation type="journal article" date="2019" name="Nat. Microbiol.">
        <title>Mediterranean grassland soil C-N compound turnover is dependent on rainfall and depth, and is mediated by genomically divergent microorganisms.</title>
        <authorList>
            <person name="Diamond S."/>
            <person name="Andeer P.F."/>
            <person name="Li Z."/>
            <person name="Crits-Christoph A."/>
            <person name="Burstein D."/>
            <person name="Anantharaman K."/>
            <person name="Lane K.R."/>
            <person name="Thomas B.C."/>
            <person name="Pan C."/>
            <person name="Northen T.R."/>
            <person name="Banfield J.F."/>
        </authorList>
    </citation>
    <scope>NUCLEOTIDE SEQUENCE [LARGE SCALE GENOMIC DNA]</scope>
    <source>
        <strain evidence="2">WS_2</strain>
    </source>
</reference>
<protein>
    <submittedName>
        <fullName evidence="2">Uncharacterized protein</fullName>
    </submittedName>
</protein>
<feature type="chain" id="PRO_5022233401" evidence="1">
    <location>
        <begin position="29"/>
        <end position="216"/>
    </location>
</feature>
<dbReference type="Proteomes" id="UP000317716">
    <property type="component" value="Unassembled WGS sequence"/>
</dbReference>
<comment type="caution">
    <text evidence="2">The sequence shown here is derived from an EMBL/GenBank/DDBJ whole genome shotgun (WGS) entry which is preliminary data.</text>
</comment>